<dbReference type="Proteomes" id="UP000800036">
    <property type="component" value="Unassembled WGS sequence"/>
</dbReference>
<protein>
    <submittedName>
        <fullName evidence="1">Uncharacterized protein</fullName>
    </submittedName>
</protein>
<dbReference type="AlphaFoldDB" id="A0A6A5UN46"/>
<name>A0A6A5UN46_9PLEO</name>
<keyword evidence="2" id="KW-1185">Reference proteome</keyword>
<accession>A0A6A5UN46</accession>
<evidence type="ECO:0000313" key="2">
    <source>
        <dbReference type="Proteomes" id="UP000800036"/>
    </source>
</evidence>
<gene>
    <name evidence="1" type="ORF">BU23DRAFT_561165</name>
</gene>
<proteinExistence type="predicted"/>
<evidence type="ECO:0000313" key="1">
    <source>
        <dbReference type="EMBL" id="KAF1965339.1"/>
    </source>
</evidence>
<dbReference type="OrthoDB" id="448455at2759"/>
<sequence>MAKAAVGGLCAMAGECLPYSDHPLERPCDYHIPQDVVDRATPAIHKRLPTRGALIEELMEVACLDEESRIPQLEKCKKRNGKDYCRICVRKAVTSGPSSAEYEQGVHYILHRFNDVPEMWPAQGSPRSISH</sequence>
<dbReference type="EMBL" id="ML976764">
    <property type="protein sequence ID" value="KAF1965339.1"/>
    <property type="molecule type" value="Genomic_DNA"/>
</dbReference>
<reference evidence="1" key="1">
    <citation type="journal article" date="2020" name="Stud. Mycol.">
        <title>101 Dothideomycetes genomes: a test case for predicting lifestyles and emergence of pathogens.</title>
        <authorList>
            <person name="Haridas S."/>
            <person name="Albert R."/>
            <person name="Binder M."/>
            <person name="Bloem J."/>
            <person name="Labutti K."/>
            <person name="Salamov A."/>
            <person name="Andreopoulos B."/>
            <person name="Baker S."/>
            <person name="Barry K."/>
            <person name="Bills G."/>
            <person name="Bluhm B."/>
            <person name="Cannon C."/>
            <person name="Castanera R."/>
            <person name="Culley D."/>
            <person name="Daum C."/>
            <person name="Ezra D."/>
            <person name="Gonzalez J."/>
            <person name="Henrissat B."/>
            <person name="Kuo A."/>
            <person name="Liang C."/>
            <person name="Lipzen A."/>
            <person name="Lutzoni F."/>
            <person name="Magnuson J."/>
            <person name="Mondo S."/>
            <person name="Nolan M."/>
            <person name="Ohm R."/>
            <person name="Pangilinan J."/>
            <person name="Park H.-J."/>
            <person name="Ramirez L."/>
            <person name="Alfaro M."/>
            <person name="Sun H."/>
            <person name="Tritt A."/>
            <person name="Yoshinaga Y."/>
            <person name="Zwiers L.-H."/>
            <person name="Turgeon B."/>
            <person name="Goodwin S."/>
            <person name="Spatafora J."/>
            <person name="Crous P."/>
            <person name="Grigoriev I."/>
        </authorList>
    </citation>
    <scope>NUCLEOTIDE SEQUENCE</scope>
    <source>
        <strain evidence="1">CBS 107.79</strain>
    </source>
</reference>
<organism evidence="1 2">
    <name type="scientific">Bimuria novae-zelandiae CBS 107.79</name>
    <dbReference type="NCBI Taxonomy" id="1447943"/>
    <lineage>
        <taxon>Eukaryota</taxon>
        <taxon>Fungi</taxon>
        <taxon>Dikarya</taxon>
        <taxon>Ascomycota</taxon>
        <taxon>Pezizomycotina</taxon>
        <taxon>Dothideomycetes</taxon>
        <taxon>Pleosporomycetidae</taxon>
        <taxon>Pleosporales</taxon>
        <taxon>Massarineae</taxon>
        <taxon>Didymosphaeriaceae</taxon>
        <taxon>Bimuria</taxon>
    </lineage>
</organism>